<dbReference type="RefSeq" id="WP_075758165.1">
    <property type="nucleotide sequence ID" value="NZ_CP146992.1"/>
</dbReference>
<gene>
    <name evidence="2" type="ORF">SPSPH_046930</name>
    <name evidence="1" type="ORF">SSPH_04343</name>
</gene>
<organism evidence="2 3">
    <name type="scientific">Sporomusa sphaeroides DSM 2875</name>
    <dbReference type="NCBI Taxonomy" id="1337886"/>
    <lineage>
        <taxon>Bacteria</taxon>
        <taxon>Bacillati</taxon>
        <taxon>Bacillota</taxon>
        <taxon>Negativicutes</taxon>
        <taxon>Selenomonadales</taxon>
        <taxon>Sporomusaceae</taxon>
        <taxon>Sporomusa</taxon>
    </lineage>
</organism>
<dbReference type="AlphaFoldDB" id="A0A1U7MA05"/>
<evidence type="ECO:0000313" key="1">
    <source>
        <dbReference type="EMBL" id="CVK21648.1"/>
    </source>
</evidence>
<proteinExistence type="predicted"/>
<keyword evidence="2" id="KW-0614">Plasmid</keyword>
<geneLocation type="plasmid" evidence="2 3">
    <name>pSSP59</name>
</geneLocation>
<accession>A0A1U7MA05</accession>
<evidence type="ECO:0000313" key="3">
    <source>
        <dbReference type="Proteomes" id="UP000186950"/>
    </source>
</evidence>
<dbReference type="Proteomes" id="UP000186950">
    <property type="component" value="Plasmid pSSP59"/>
</dbReference>
<dbReference type="Proteomes" id="UP000245702">
    <property type="component" value="Unassembled WGS sequence"/>
</dbReference>
<dbReference type="KEGG" id="ssph:SPSPH_046930"/>
<reference evidence="2" key="2">
    <citation type="submission" date="2024-03" db="EMBL/GenBank/DDBJ databases">
        <title>Complete genome sequence of Sporomusa sphaeroides DSM 2875T isolated from mud of the Leine river and Sporomusa ovata DSM 2662T isolated from sugar beet leaf silage.</title>
        <authorList>
            <person name="Boeer T."/>
            <person name="Lueschen A."/>
            <person name="Daniel R."/>
            <person name="Poehlein A."/>
        </authorList>
    </citation>
    <scope>NUCLEOTIDE SEQUENCE</scope>
    <source>
        <strain evidence="2">DSM 2875</strain>
        <plasmid evidence="2">pSSP59</plasmid>
    </source>
</reference>
<reference evidence="1 4" key="1">
    <citation type="submission" date="2016-01" db="EMBL/GenBank/DDBJ databases">
        <authorList>
            <person name="Brown R."/>
        </authorList>
    </citation>
    <scope>NUCLEOTIDE SEQUENCE [LARGE SCALE GENOMIC DNA]</scope>
    <source>
        <strain evidence="1">Sporomusa sphaeroides DSM 2875</strain>
    </source>
</reference>
<name>A0A1U7MA05_9FIRM</name>
<dbReference type="EMBL" id="CP146992">
    <property type="protein sequence ID" value="WXA41881.1"/>
    <property type="molecule type" value="Genomic_DNA"/>
</dbReference>
<evidence type="ECO:0000313" key="2">
    <source>
        <dbReference type="EMBL" id="WXA41881.1"/>
    </source>
</evidence>
<protein>
    <submittedName>
        <fullName evidence="2">Uncharacterized protein</fullName>
    </submittedName>
</protein>
<dbReference type="EMBL" id="FCOW01000042">
    <property type="protein sequence ID" value="CVK21648.1"/>
    <property type="molecule type" value="Genomic_DNA"/>
</dbReference>
<keyword evidence="4" id="KW-1185">Reference proteome</keyword>
<sequence>MTPDELVKDALENPFIEKSVKLPQGALNLLLDIAANKLEAKDAINILYSKIEDWRKEYPYWFWHGQVIEDKTNHYCYQGTDTIINQYGIKYKKLLLTVQVFVGVATILAQKR</sequence>
<evidence type="ECO:0000313" key="4">
    <source>
        <dbReference type="Proteomes" id="UP000245702"/>
    </source>
</evidence>